<evidence type="ECO:0000256" key="3">
    <source>
        <dbReference type="SAM" id="MobiDB-lite"/>
    </source>
</evidence>
<keyword evidence="1" id="KW-0479">Metal-binding</keyword>
<accession>A0A8H7ARY9</accession>
<feature type="compositionally biased region" description="Low complexity" evidence="3">
    <location>
        <begin position="164"/>
        <end position="178"/>
    </location>
</feature>
<dbReference type="GO" id="GO:0008270">
    <property type="term" value="F:zinc ion binding"/>
    <property type="evidence" value="ECO:0007669"/>
    <property type="project" value="UniProtKB-KW"/>
</dbReference>
<feature type="compositionally biased region" description="Polar residues" evidence="3">
    <location>
        <begin position="48"/>
        <end position="57"/>
    </location>
</feature>
<evidence type="ECO:0000259" key="4">
    <source>
        <dbReference type="PROSITE" id="PS50103"/>
    </source>
</evidence>
<dbReference type="OrthoDB" id="1918685at2759"/>
<organism evidence="5 6">
    <name type="scientific">Endocarpon pusillum</name>
    <dbReference type="NCBI Taxonomy" id="364733"/>
    <lineage>
        <taxon>Eukaryota</taxon>
        <taxon>Fungi</taxon>
        <taxon>Dikarya</taxon>
        <taxon>Ascomycota</taxon>
        <taxon>Pezizomycotina</taxon>
        <taxon>Eurotiomycetes</taxon>
        <taxon>Chaetothyriomycetidae</taxon>
        <taxon>Verrucariales</taxon>
        <taxon>Verrucariaceae</taxon>
        <taxon>Endocarpon</taxon>
    </lineage>
</organism>
<feature type="compositionally biased region" description="Basic residues" evidence="3">
    <location>
        <begin position="198"/>
        <end position="212"/>
    </location>
</feature>
<dbReference type="EMBL" id="JAACFV010000001">
    <property type="protein sequence ID" value="KAF7514253.1"/>
    <property type="molecule type" value="Genomic_DNA"/>
</dbReference>
<keyword evidence="6" id="KW-1185">Reference proteome</keyword>
<evidence type="ECO:0000313" key="6">
    <source>
        <dbReference type="Proteomes" id="UP000606974"/>
    </source>
</evidence>
<feature type="region of interest" description="Disordered" evidence="3">
    <location>
        <begin position="22"/>
        <end position="212"/>
    </location>
</feature>
<comment type="caution">
    <text evidence="5">The sequence shown here is derived from an EMBL/GenBank/DDBJ whole genome shotgun (WGS) entry which is preliminary data.</text>
</comment>
<feature type="region of interest" description="Disordered" evidence="3">
    <location>
        <begin position="267"/>
        <end position="302"/>
    </location>
</feature>
<evidence type="ECO:0000313" key="5">
    <source>
        <dbReference type="EMBL" id="KAF7514253.1"/>
    </source>
</evidence>
<feature type="compositionally biased region" description="Polar residues" evidence="3">
    <location>
        <begin position="132"/>
        <end position="162"/>
    </location>
</feature>
<evidence type="ECO:0000256" key="1">
    <source>
        <dbReference type="PROSITE-ProRule" id="PRU00723"/>
    </source>
</evidence>
<gene>
    <name evidence="5" type="ORF">GJ744_000023</name>
</gene>
<keyword evidence="1" id="KW-0862">Zinc</keyword>
<evidence type="ECO:0000256" key="2">
    <source>
        <dbReference type="SAM" id="Coils"/>
    </source>
</evidence>
<sequence>MPDNKNPALPTRPRLLSDILENPLSESAIPEDYTMHRSPVSPAPPISSRLNEGQGSLPQPYLSPYQQTRASQNYAVASASDPGIIGQPLQRNSSSTLLSQGTRLQPLTPVNPPISHRYHENRRSTPIPLPAFTTSPGVSDVGSPSHSRFPSLERSFSQTSLNAPRYPSHPRTPTPSSSNRAKPKISNVPRASSLPSSPKHRRPTPHPHGKPSVKHLTCFWWKVKGDCRFSEDDCLYAHRETGLLADAPRQVTPGEPAKAGRHLEKALSNLRTKRNPSSSSLNTSMIGNPSTPESQGTSSLTTTPVDMESFQERVSSLQSDNTFLRNLVEQSSKEKSVLMTTIEGLQKENANLNKDVEYLKDVVDQLQQQKRQFSGSMLFSDVATERMDDQQRQASG</sequence>
<feature type="compositionally biased region" description="Polar residues" evidence="3">
    <location>
        <begin position="275"/>
        <end position="302"/>
    </location>
</feature>
<feature type="coiled-coil region" evidence="2">
    <location>
        <begin position="335"/>
        <end position="369"/>
    </location>
</feature>
<name>A0A8H7ARY9_9EURO</name>
<dbReference type="AlphaFoldDB" id="A0A8H7ARY9"/>
<feature type="domain" description="C3H1-type" evidence="4">
    <location>
        <begin position="212"/>
        <end position="241"/>
    </location>
</feature>
<feature type="compositionally biased region" description="Polar residues" evidence="3">
    <location>
        <begin position="64"/>
        <end position="75"/>
    </location>
</feature>
<dbReference type="PROSITE" id="PS50103">
    <property type="entry name" value="ZF_C3H1"/>
    <property type="match status" value="1"/>
</dbReference>
<keyword evidence="2" id="KW-0175">Coiled coil</keyword>
<keyword evidence="1" id="KW-0863">Zinc-finger</keyword>
<feature type="zinc finger region" description="C3H1-type" evidence="1">
    <location>
        <begin position="212"/>
        <end position="241"/>
    </location>
</feature>
<reference evidence="5" key="1">
    <citation type="submission" date="2020-02" db="EMBL/GenBank/DDBJ databases">
        <authorList>
            <person name="Palmer J.M."/>
        </authorList>
    </citation>
    <scope>NUCLEOTIDE SEQUENCE</scope>
    <source>
        <strain evidence="5">EPUS1.4</strain>
        <tissue evidence="5">Thallus</tissue>
    </source>
</reference>
<feature type="compositionally biased region" description="Polar residues" evidence="3">
    <location>
        <begin position="89"/>
        <end position="105"/>
    </location>
</feature>
<protein>
    <recommendedName>
        <fullName evidence="4">C3H1-type domain-containing protein</fullName>
    </recommendedName>
</protein>
<dbReference type="Proteomes" id="UP000606974">
    <property type="component" value="Unassembled WGS sequence"/>
</dbReference>
<proteinExistence type="predicted"/>
<dbReference type="InterPro" id="IPR000571">
    <property type="entry name" value="Znf_CCCH"/>
</dbReference>